<feature type="domain" description="NAD-dependent epimerase/dehydratase" evidence="2">
    <location>
        <begin position="6"/>
        <end position="74"/>
    </location>
</feature>
<dbReference type="Gene3D" id="3.40.50.720">
    <property type="entry name" value="NAD(P)-binding Rossmann-like Domain"/>
    <property type="match status" value="1"/>
</dbReference>
<dbReference type="Proteomes" id="UP000696573">
    <property type="component" value="Unassembled WGS sequence"/>
</dbReference>
<dbReference type="SUPFAM" id="SSF51735">
    <property type="entry name" value="NAD(P)-binding Rossmann-fold domains"/>
    <property type="match status" value="1"/>
</dbReference>
<reference evidence="3" key="1">
    <citation type="submission" date="2021-10" db="EMBL/GenBank/DDBJ databases">
        <authorList>
            <person name="Piombo E."/>
        </authorList>
    </citation>
    <scope>NUCLEOTIDE SEQUENCE</scope>
</reference>
<evidence type="ECO:0000256" key="1">
    <source>
        <dbReference type="ARBA" id="ARBA00038376"/>
    </source>
</evidence>
<protein>
    <recommendedName>
        <fullName evidence="2">NAD-dependent epimerase/dehydratase domain-containing protein</fullName>
    </recommendedName>
</protein>
<gene>
    <name evidence="3" type="ORF">CRHIZ90672A_00007844</name>
</gene>
<comment type="similarity">
    <text evidence="1">Belongs to the avfA family.</text>
</comment>
<dbReference type="EMBL" id="CABFNQ020000451">
    <property type="protein sequence ID" value="CAH0015653.1"/>
    <property type="molecule type" value="Genomic_DNA"/>
</dbReference>
<dbReference type="PANTHER" id="PTHR43355">
    <property type="entry name" value="FLAVIN REDUCTASE (NADPH)"/>
    <property type="match status" value="1"/>
</dbReference>
<organism evidence="3 4">
    <name type="scientific">Clonostachys rhizophaga</name>
    <dbReference type="NCBI Taxonomy" id="160324"/>
    <lineage>
        <taxon>Eukaryota</taxon>
        <taxon>Fungi</taxon>
        <taxon>Dikarya</taxon>
        <taxon>Ascomycota</taxon>
        <taxon>Pezizomycotina</taxon>
        <taxon>Sordariomycetes</taxon>
        <taxon>Hypocreomycetidae</taxon>
        <taxon>Hypocreales</taxon>
        <taxon>Bionectriaceae</taxon>
        <taxon>Clonostachys</taxon>
    </lineage>
</organism>
<dbReference type="PANTHER" id="PTHR43355:SF2">
    <property type="entry name" value="FLAVIN REDUCTASE (NADPH)"/>
    <property type="match status" value="1"/>
</dbReference>
<accession>A0A9N9YFD4</accession>
<dbReference type="OrthoDB" id="10250730at2759"/>
<evidence type="ECO:0000313" key="3">
    <source>
        <dbReference type="EMBL" id="CAH0015653.1"/>
    </source>
</evidence>
<comment type="caution">
    <text evidence="3">The sequence shown here is derived from an EMBL/GenBank/DDBJ whole genome shotgun (WGS) entry which is preliminary data.</text>
</comment>
<dbReference type="GO" id="GO:0016646">
    <property type="term" value="F:oxidoreductase activity, acting on the CH-NH group of donors, NAD or NADP as acceptor"/>
    <property type="evidence" value="ECO:0007669"/>
    <property type="project" value="TreeGrafter"/>
</dbReference>
<keyword evidence="4" id="KW-1185">Reference proteome</keyword>
<dbReference type="Pfam" id="PF01370">
    <property type="entry name" value="Epimerase"/>
    <property type="match status" value="1"/>
</dbReference>
<dbReference type="InterPro" id="IPR001509">
    <property type="entry name" value="Epimerase_deHydtase"/>
</dbReference>
<evidence type="ECO:0000313" key="4">
    <source>
        <dbReference type="Proteomes" id="UP000696573"/>
    </source>
</evidence>
<sequence>MPLRVAVIGPKGQCGSCVVEELLSRGHTVVGISRKPPAQWRDKNQRYSGLAVDIYDHQALVDAMSGNFDGIVSAFAPPLNDLNTVYHGVVEGQMRIKNALLDSTHSGPFIIVGGAGSLFNEDGVQLVDEKDFPFQHCTVLSKPLKPIAWLILSRLKPLFLSGPGKSLIEGCRTALSFYTGVSEKPWSFLSPPWLLRDQGVRTGQYSLTLDKIPIDDKGNALGIYNEDMAVAIVDEVENNKLNHKHWSCSGPIGLGKW</sequence>
<proteinExistence type="inferred from homology"/>
<dbReference type="AlphaFoldDB" id="A0A9N9YFD4"/>
<name>A0A9N9YFD4_9HYPO</name>
<dbReference type="InterPro" id="IPR036291">
    <property type="entry name" value="NAD(P)-bd_dom_sf"/>
</dbReference>
<dbReference type="InterPro" id="IPR051606">
    <property type="entry name" value="Polyketide_Oxido-like"/>
</dbReference>
<evidence type="ECO:0000259" key="2">
    <source>
        <dbReference type="Pfam" id="PF01370"/>
    </source>
</evidence>